<gene>
    <name evidence="2" type="ORF">PgNI_01531</name>
</gene>
<proteinExistence type="predicted"/>
<protein>
    <submittedName>
        <fullName evidence="2">Uncharacterized protein</fullName>
    </submittedName>
</protein>
<sequence length="232" mass="24313">MQTCTLMSIHTETQAWVVSPPISPLSSREVAPLNSIGRLHVFTTATVAVGGLSLIGQQSSPGGLDHTFGLEDGILERLDSLRGPFRRPVTVDLAIAVDLGSSSGITLLEHLADEAVEPEALEVTGRHCLGARDGAAARGSAAQAVEGLGHVPLGGRVEEGQLLAGADTLGSDQDRKVGRVENERGFTRMVDVQQVAIEVQMSVPADLHRGVRRLVGQGTGREGHLGVEGERG</sequence>
<evidence type="ECO:0000313" key="1">
    <source>
        <dbReference type="Proteomes" id="UP000515153"/>
    </source>
</evidence>
<name>A0A6P8BHK1_PYRGI</name>
<evidence type="ECO:0000313" key="2">
    <source>
        <dbReference type="RefSeq" id="XP_030986778.1"/>
    </source>
</evidence>
<accession>A0A6P8BHK1</accession>
<organism evidence="1 2">
    <name type="scientific">Pyricularia grisea</name>
    <name type="common">Crabgrass-specific blast fungus</name>
    <name type="synonym">Magnaporthe grisea</name>
    <dbReference type="NCBI Taxonomy" id="148305"/>
    <lineage>
        <taxon>Eukaryota</taxon>
        <taxon>Fungi</taxon>
        <taxon>Dikarya</taxon>
        <taxon>Ascomycota</taxon>
        <taxon>Pezizomycotina</taxon>
        <taxon>Sordariomycetes</taxon>
        <taxon>Sordariomycetidae</taxon>
        <taxon>Magnaporthales</taxon>
        <taxon>Pyriculariaceae</taxon>
        <taxon>Pyricularia</taxon>
    </lineage>
</organism>
<reference evidence="2" key="1">
    <citation type="journal article" date="2019" name="Mol. Biol. Evol.">
        <title>Blast fungal genomes show frequent chromosomal changes, gene gains and losses, and effector gene turnover.</title>
        <authorList>
            <person name="Gomez Luciano L.B."/>
            <person name="Jason Tsai I."/>
            <person name="Chuma I."/>
            <person name="Tosa Y."/>
            <person name="Chen Y.H."/>
            <person name="Li J.Y."/>
            <person name="Li M.Y."/>
            <person name="Jade Lu M.Y."/>
            <person name="Nakayashiki H."/>
            <person name="Li W.H."/>
        </authorList>
    </citation>
    <scope>NUCLEOTIDE SEQUENCE</scope>
    <source>
        <strain evidence="2">NI907</strain>
    </source>
</reference>
<dbReference type="KEGG" id="pgri:PgNI_01531"/>
<dbReference type="AlphaFoldDB" id="A0A6P8BHK1"/>
<reference evidence="2" key="3">
    <citation type="submission" date="2025-08" db="UniProtKB">
        <authorList>
            <consortium name="RefSeq"/>
        </authorList>
    </citation>
    <scope>IDENTIFICATION</scope>
    <source>
        <strain evidence="2">NI907</strain>
    </source>
</reference>
<dbReference type="RefSeq" id="XP_030986778.1">
    <property type="nucleotide sequence ID" value="XM_031121602.1"/>
</dbReference>
<keyword evidence="1" id="KW-1185">Reference proteome</keyword>
<reference evidence="2" key="2">
    <citation type="submission" date="2019-10" db="EMBL/GenBank/DDBJ databases">
        <authorList>
            <consortium name="NCBI Genome Project"/>
        </authorList>
    </citation>
    <scope>NUCLEOTIDE SEQUENCE</scope>
    <source>
        <strain evidence="2">NI907</strain>
    </source>
</reference>
<dbReference type="GeneID" id="41956516"/>
<dbReference type="Proteomes" id="UP000515153">
    <property type="component" value="Unplaced"/>
</dbReference>